<dbReference type="EMBL" id="MCIB01000012">
    <property type="protein sequence ID" value="RKD32329.1"/>
    <property type="molecule type" value="Genomic_DNA"/>
</dbReference>
<evidence type="ECO:0000313" key="1">
    <source>
        <dbReference type="EMBL" id="RKD32329.1"/>
    </source>
</evidence>
<reference evidence="1 2" key="1">
    <citation type="submission" date="2016-08" db="EMBL/GenBank/DDBJ databases">
        <title>Novel Firmicutes and Novel Genomes.</title>
        <authorList>
            <person name="Poppleton D.I."/>
            <person name="Gribaldo S."/>
        </authorList>
    </citation>
    <scope>NUCLEOTIDE SEQUENCE [LARGE SCALE GENOMIC DNA]</scope>
    <source>
        <strain evidence="1 2">CTT3</strain>
    </source>
</reference>
<proteinExistence type="predicted"/>
<accession>A0A419T4F7</accession>
<dbReference type="NCBIfam" id="TIGR02436">
    <property type="entry name" value="four helix bundle protein"/>
    <property type="match status" value="1"/>
</dbReference>
<dbReference type="RefSeq" id="WP_120168791.1">
    <property type="nucleotide sequence ID" value="NZ_MCIB01000012.1"/>
</dbReference>
<dbReference type="SUPFAM" id="SSF158446">
    <property type="entry name" value="IVS-encoded protein-like"/>
    <property type="match status" value="1"/>
</dbReference>
<dbReference type="Gene3D" id="1.20.1440.60">
    <property type="entry name" value="23S rRNA-intervening sequence"/>
    <property type="match status" value="1"/>
</dbReference>
<name>A0A419T4F7_9FIRM</name>
<keyword evidence="2" id="KW-1185">Reference proteome</keyword>
<dbReference type="PIRSF" id="PIRSF035652">
    <property type="entry name" value="CHP02436"/>
    <property type="match status" value="1"/>
</dbReference>
<dbReference type="Proteomes" id="UP000284177">
    <property type="component" value="Unassembled WGS sequence"/>
</dbReference>
<evidence type="ECO:0000313" key="2">
    <source>
        <dbReference type="Proteomes" id="UP000284177"/>
    </source>
</evidence>
<gene>
    <name evidence="1" type="ORF">BET03_03200</name>
</gene>
<dbReference type="PANTHER" id="PTHR38471:SF2">
    <property type="entry name" value="FOUR HELIX BUNDLE PROTEIN"/>
    <property type="match status" value="1"/>
</dbReference>
<sequence>MKDNNLIKEKSYNFALRIVKMYKYVIKEKREYVMSKQLLRSGTSIGANVEEACAGQSKKDFISKFSIALKEAFETRYWLRLIKDSNMIESKYVDSMISDCNELISILTKIIKTAKNN</sequence>
<dbReference type="Pfam" id="PF05635">
    <property type="entry name" value="23S_rRNA_IVP"/>
    <property type="match status" value="1"/>
</dbReference>
<dbReference type="AlphaFoldDB" id="A0A419T4F7"/>
<dbReference type="InterPro" id="IPR012657">
    <property type="entry name" value="23S_rRNA-intervening_sequence"/>
</dbReference>
<organism evidence="1 2">
    <name type="scientific">Thermohalobacter berrensis</name>
    <dbReference type="NCBI Taxonomy" id="99594"/>
    <lineage>
        <taxon>Bacteria</taxon>
        <taxon>Bacillati</taxon>
        <taxon>Bacillota</taxon>
        <taxon>Tissierellia</taxon>
        <taxon>Tissierellales</taxon>
        <taxon>Thermohalobacteraceae</taxon>
        <taxon>Thermohalobacter</taxon>
    </lineage>
</organism>
<comment type="caution">
    <text evidence="1">The sequence shown here is derived from an EMBL/GenBank/DDBJ whole genome shotgun (WGS) entry which is preliminary data.</text>
</comment>
<protein>
    <submittedName>
        <fullName evidence="1">Four helix bundle protein</fullName>
    </submittedName>
</protein>
<dbReference type="PANTHER" id="PTHR38471">
    <property type="entry name" value="FOUR HELIX BUNDLE PROTEIN"/>
    <property type="match status" value="1"/>
</dbReference>
<dbReference type="OrthoDB" id="285993at2"/>
<dbReference type="InterPro" id="IPR036583">
    <property type="entry name" value="23S_rRNA_IVS_sf"/>
</dbReference>